<sequence length="107" mass="12192">MDYVLSWTDGLFKGMCSCGSEGTVAGQMKERRNSTSGTPRAIDRHHLQQNEQNHFDQNLRLFTLSATMKEGTTDFLSLLEKMQSQRMDDQRCEMPSGKGRNQANFLI</sequence>
<protein>
    <submittedName>
        <fullName evidence="3">Uncharacterized protein</fullName>
    </submittedName>
</protein>
<dbReference type="Pfam" id="PF02188">
    <property type="entry name" value="GoLoco"/>
    <property type="match status" value="1"/>
</dbReference>
<evidence type="ECO:0000256" key="1">
    <source>
        <dbReference type="SAM" id="MobiDB-lite"/>
    </source>
</evidence>
<keyword evidence="2" id="KW-1185">Reference proteome</keyword>
<reference evidence="3" key="1">
    <citation type="submission" date="2022-11" db="UniProtKB">
        <authorList>
            <consortium name="WormBaseParasite"/>
        </authorList>
    </citation>
    <scope>IDENTIFICATION</scope>
</reference>
<feature type="region of interest" description="Disordered" evidence="1">
    <location>
        <begin position="86"/>
        <end position="107"/>
    </location>
</feature>
<dbReference type="Gene3D" id="1.25.40.10">
    <property type="entry name" value="Tetratricopeptide repeat domain"/>
    <property type="match status" value="1"/>
</dbReference>
<dbReference type="InterPro" id="IPR003109">
    <property type="entry name" value="GoLoco_motif"/>
</dbReference>
<dbReference type="SMART" id="SM00390">
    <property type="entry name" value="GoLoco"/>
    <property type="match status" value="1"/>
</dbReference>
<dbReference type="GO" id="GO:0030695">
    <property type="term" value="F:GTPase regulator activity"/>
    <property type="evidence" value="ECO:0007669"/>
    <property type="project" value="InterPro"/>
</dbReference>
<proteinExistence type="predicted"/>
<accession>A0A914H0S2</accession>
<evidence type="ECO:0000313" key="3">
    <source>
        <dbReference type="WBParaSite" id="Gr19_v10_g1218.t1"/>
    </source>
</evidence>
<evidence type="ECO:0000313" key="2">
    <source>
        <dbReference type="Proteomes" id="UP000887572"/>
    </source>
</evidence>
<dbReference type="Proteomes" id="UP000887572">
    <property type="component" value="Unplaced"/>
</dbReference>
<name>A0A914H0S2_GLORO</name>
<dbReference type="WBParaSite" id="Gr19_v10_g1218.t1">
    <property type="protein sequence ID" value="Gr19_v10_g1218.t1"/>
    <property type="gene ID" value="Gr19_v10_g1218"/>
</dbReference>
<dbReference type="PROSITE" id="PS50877">
    <property type="entry name" value="GOLOCO"/>
    <property type="match status" value="1"/>
</dbReference>
<dbReference type="AlphaFoldDB" id="A0A914H0S2"/>
<organism evidence="2 3">
    <name type="scientific">Globodera rostochiensis</name>
    <name type="common">Golden nematode worm</name>
    <name type="synonym">Heterodera rostochiensis</name>
    <dbReference type="NCBI Taxonomy" id="31243"/>
    <lineage>
        <taxon>Eukaryota</taxon>
        <taxon>Metazoa</taxon>
        <taxon>Ecdysozoa</taxon>
        <taxon>Nematoda</taxon>
        <taxon>Chromadorea</taxon>
        <taxon>Rhabditida</taxon>
        <taxon>Tylenchina</taxon>
        <taxon>Tylenchomorpha</taxon>
        <taxon>Tylenchoidea</taxon>
        <taxon>Heteroderidae</taxon>
        <taxon>Heteroderinae</taxon>
        <taxon>Globodera</taxon>
    </lineage>
</organism>
<dbReference type="InterPro" id="IPR011990">
    <property type="entry name" value="TPR-like_helical_dom_sf"/>
</dbReference>